<comment type="caution">
    <text evidence="1">The sequence shown here is derived from an EMBL/GenBank/DDBJ whole genome shotgun (WGS) entry which is preliminary data.</text>
</comment>
<accession>E2SAJ7</accession>
<dbReference type="HOGENOM" id="CLU_1727474_0_0_11"/>
<evidence type="ECO:0000313" key="1">
    <source>
        <dbReference type="EMBL" id="EFQ84271.1"/>
    </source>
</evidence>
<dbReference type="EMBL" id="ACLF03000003">
    <property type="protein sequence ID" value="EFQ84271.1"/>
    <property type="molecule type" value="Genomic_DNA"/>
</dbReference>
<protein>
    <submittedName>
        <fullName evidence="1">Uncharacterized protein</fullName>
    </submittedName>
</protein>
<sequence length="151" mass="16458">MSAQKPAYILSLQPADPRADTIVVLDGRLVSASERGARRVAEDFLFEASSTSTHRADFRVAEVPVVETVPSARPTDLRIALVARTDVPISVLTTALEVICDASHVRVAAADVEGLLTAPVPRYNSITRQVTPSRGGVVQRIVDWLKFQLRR</sequence>
<dbReference type="Proteomes" id="UP000003111">
    <property type="component" value="Unassembled WGS sequence"/>
</dbReference>
<organism evidence="1 2">
    <name type="scientific">Aeromicrobium marinum DSM 15272</name>
    <dbReference type="NCBI Taxonomy" id="585531"/>
    <lineage>
        <taxon>Bacteria</taxon>
        <taxon>Bacillati</taxon>
        <taxon>Actinomycetota</taxon>
        <taxon>Actinomycetes</taxon>
        <taxon>Propionibacteriales</taxon>
        <taxon>Nocardioidaceae</taxon>
        <taxon>Aeromicrobium</taxon>
    </lineage>
</organism>
<dbReference type="RefSeq" id="WP_007078009.1">
    <property type="nucleotide sequence ID" value="NZ_CM001024.1"/>
</dbReference>
<evidence type="ECO:0000313" key="2">
    <source>
        <dbReference type="Proteomes" id="UP000003111"/>
    </source>
</evidence>
<gene>
    <name evidence="1" type="ORF">HMPREF0063_10987</name>
</gene>
<reference evidence="1" key="1">
    <citation type="submission" date="2010-08" db="EMBL/GenBank/DDBJ databases">
        <authorList>
            <person name="Muzny D."/>
            <person name="Qin X."/>
            <person name="Buhay C."/>
            <person name="Dugan-Rocha S."/>
            <person name="Ding Y."/>
            <person name="Chen G."/>
            <person name="Hawes A."/>
            <person name="Holder M."/>
            <person name="Jhangiani S."/>
            <person name="Johnson A."/>
            <person name="Khan Z."/>
            <person name="Li Z."/>
            <person name="Liu W."/>
            <person name="Liu X."/>
            <person name="Perez L."/>
            <person name="Shen H."/>
            <person name="Wang Q."/>
            <person name="Watt J."/>
            <person name="Xi L."/>
            <person name="Xin Y."/>
            <person name="Zhou J."/>
            <person name="Deng J."/>
            <person name="Jiang H."/>
            <person name="Liu Y."/>
            <person name="Qu J."/>
            <person name="Song X.-Z."/>
            <person name="Zhang L."/>
            <person name="Villasana D."/>
            <person name="Johnson A."/>
            <person name="Liu J."/>
            <person name="Liyanage D."/>
            <person name="Lorensuhewa L."/>
            <person name="Robinson T."/>
            <person name="Song A."/>
            <person name="Song B.-B."/>
            <person name="Dinh H."/>
            <person name="Thornton R."/>
            <person name="Coyle M."/>
            <person name="Francisco L."/>
            <person name="Jackson L."/>
            <person name="Javaid M."/>
            <person name="Korchina V."/>
            <person name="Kovar C."/>
            <person name="Mata R."/>
            <person name="Mathew T."/>
            <person name="Ngo R."/>
            <person name="Nguyen L."/>
            <person name="Nguyen N."/>
            <person name="Okwuonu G."/>
            <person name="Ongeri F."/>
            <person name="Pham C."/>
            <person name="Simmons D."/>
            <person name="Wilczek-Boney K."/>
            <person name="Hale W."/>
            <person name="Jakkamsetti A."/>
            <person name="Pham P."/>
            <person name="Ruth R."/>
            <person name="San Lucas F."/>
            <person name="Warren J."/>
            <person name="Zhang J."/>
            <person name="Zhao Z."/>
            <person name="Zhou C."/>
            <person name="Zhu D."/>
            <person name="Lee S."/>
            <person name="Bess C."/>
            <person name="Blankenburg K."/>
            <person name="Forbes L."/>
            <person name="Fu Q."/>
            <person name="Gubbala S."/>
            <person name="Hirani K."/>
            <person name="Jayaseelan J.C."/>
            <person name="Lara F."/>
            <person name="Munidasa M."/>
            <person name="Palculict T."/>
            <person name="Patil S."/>
            <person name="Pu L.-L."/>
            <person name="Saada N."/>
            <person name="Tang L."/>
            <person name="Weissenberger G."/>
            <person name="Zhu Y."/>
            <person name="Hemphill L."/>
            <person name="Shang Y."/>
            <person name="Youmans B."/>
            <person name="Ayvaz T."/>
            <person name="Ross M."/>
            <person name="Santibanez J."/>
            <person name="Aqrawi P."/>
            <person name="Gross S."/>
            <person name="Joshi V."/>
            <person name="Fowler G."/>
            <person name="Nazareth L."/>
            <person name="Reid J."/>
            <person name="Worley K."/>
            <person name="Petrosino J."/>
            <person name="Highlander S."/>
            <person name="Gibbs R."/>
        </authorList>
    </citation>
    <scope>NUCLEOTIDE SEQUENCE [LARGE SCALE GENOMIC DNA]</scope>
    <source>
        <strain evidence="1">DSM 15272</strain>
    </source>
</reference>
<dbReference type="STRING" id="585531.HMPREF0063_10987"/>
<dbReference type="AlphaFoldDB" id="E2SAJ7"/>
<keyword evidence="2" id="KW-1185">Reference proteome</keyword>
<proteinExistence type="predicted"/>
<name>E2SAJ7_9ACTN</name>